<name>G7H841_DROME</name>
<accession>G7H841</accession>
<dbReference type="AlphaFoldDB" id="G7H841"/>
<reference evidence="2" key="1">
    <citation type="submission" date="2011-11" db="EMBL/GenBank/DDBJ databases">
        <authorList>
            <person name="Carlson J."/>
            <person name="Booth B."/>
            <person name="Frise E."/>
            <person name="Park S."/>
            <person name="Wan K."/>
            <person name="Yu C."/>
            <person name="Celniker S."/>
        </authorList>
    </citation>
    <scope>NUCLEOTIDE SEQUENCE</scope>
    <source>
        <strain evidence="2">Berkeley</strain>
    </source>
</reference>
<proteinExistence type="evidence at transcript level"/>
<evidence type="ECO:0000313" key="2">
    <source>
        <dbReference type="EMBL" id="AET07647.1"/>
    </source>
</evidence>
<organism evidence="2">
    <name type="scientific">Drosophila melanogaster</name>
    <name type="common">Fruit fly</name>
    <dbReference type="NCBI Taxonomy" id="7227"/>
    <lineage>
        <taxon>Eukaryota</taxon>
        <taxon>Metazoa</taxon>
        <taxon>Ecdysozoa</taxon>
        <taxon>Arthropoda</taxon>
        <taxon>Hexapoda</taxon>
        <taxon>Insecta</taxon>
        <taxon>Pterygota</taxon>
        <taxon>Neoptera</taxon>
        <taxon>Endopterygota</taxon>
        <taxon>Diptera</taxon>
        <taxon>Brachycera</taxon>
        <taxon>Muscomorpha</taxon>
        <taxon>Ephydroidea</taxon>
        <taxon>Drosophilidae</taxon>
        <taxon>Drosophila</taxon>
        <taxon>Sophophora</taxon>
    </lineage>
</organism>
<protein>
    <submittedName>
        <fullName evidence="2">RH25074p1</fullName>
    </submittedName>
</protein>
<feature type="region of interest" description="Disordered" evidence="1">
    <location>
        <begin position="1"/>
        <end position="36"/>
    </location>
</feature>
<feature type="compositionally biased region" description="Basic and acidic residues" evidence="1">
    <location>
        <begin position="9"/>
        <end position="22"/>
    </location>
</feature>
<dbReference type="EMBL" id="BT132764">
    <property type="protein sequence ID" value="AET07647.1"/>
    <property type="molecule type" value="mRNA"/>
</dbReference>
<evidence type="ECO:0000256" key="1">
    <source>
        <dbReference type="SAM" id="MobiDB-lite"/>
    </source>
</evidence>
<sequence>MTMTMTMPHPDHRITGSPDHRITGYPRQQDSNDPATPLSAFQFHGMYLFGRLSVNLRSGNLLSLLLCAYNAPKCDHNK</sequence>